<name>A0A6S7D6W5_9BURK</name>
<proteinExistence type="predicted"/>
<gene>
    <name evidence="1" type="ORF">LMG26858_03233</name>
</gene>
<protein>
    <submittedName>
        <fullName evidence="1">Uncharacterized protein</fullName>
    </submittedName>
</protein>
<dbReference type="AlphaFoldDB" id="A0A6S7D6W5"/>
<sequence length="128" mass="14255">MSEHHQFLCPRDLHLPPPDWRALKIKLLEVEYVMEPRGNGIPYRALLNLSFGLASLNEGSYQYQEDLGTTGDVIAMSVRAGYLPVEIPIRHSETLALLAEHGNTQAIRRQGQPEFMDRLGGAVGQTSS</sequence>
<evidence type="ECO:0000313" key="1">
    <source>
        <dbReference type="EMBL" id="CAB3881121.1"/>
    </source>
</evidence>
<dbReference type="Proteomes" id="UP000494117">
    <property type="component" value="Unassembled WGS sequence"/>
</dbReference>
<keyword evidence="2" id="KW-1185">Reference proteome</keyword>
<reference evidence="1 2" key="1">
    <citation type="submission" date="2020-04" db="EMBL/GenBank/DDBJ databases">
        <authorList>
            <person name="De Canck E."/>
        </authorList>
    </citation>
    <scope>NUCLEOTIDE SEQUENCE [LARGE SCALE GENOMIC DNA]</scope>
    <source>
        <strain evidence="1 2">LMG 26858</strain>
    </source>
</reference>
<accession>A0A6S7D6W5</accession>
<dbReference type="RefSeq" id="WP_175208047.1">
    <property type="nucleotide sequence ID" value="NZ_CADILG010000023.1"/>
</dbReference>
<evidence type="ECO:0000313" key="2">
    <source>
        <dbReference type="Proteomes" id="UP000494117"/>
    </source>
</evidence>
<organism evidence="1 2">
    <name type="scientific">Achromobacter anxifer</name>
    <dbReference type="NCBI Taxonomy" id="1287737"/>
    <lineage>
        <taxon>Bacteria</taxon>
        <taxon>Pseudomonadati</taxon>
        <taxon>Pseudomonadota</taxon>
        <taxon>Betaproteobacteria</taxon>
        <taxon>Burkholderiales</taxon>
        <taxon>Alcaligenaceae</taxon>
        <taxon>Achromobacter</taxon>
    </lineage>
</organism>
<dbReference type="EMBL" id="CADILG010000023">
    <property type="protein sequence ID" value="CAB3881121.1"/>
    <property type="molecule type" value="Genomic_DNA"/>
</dbReference>